<accession>A0A1I7U1W3</accession>
<dbReference type="GO" id="GO:0005634">
    <property type="term" value="C:nucleus"/>
    <property type="evidence" value="ECO:0007669"/>
    <property type="project" value="UniProtKB-SubCell"/>
</dbReference>
<dbReference type="Pfam" id="PF00856">
    <property type="entry name" value="SET"/>
    <property type="match status" value="1"/>
</dbReference>
<dbReference type="eggNOG" id="KOG1081">
    <property type="taxonomic scope" value="Eukaryota"/>
</dbReference>
<dbReference type="GO" id="GO:0008168">
    <property type="term" value="F:methyltransferase activity"/>
    <property type="evidence" value="ECO:0007669"/>
    <property type="project" value="UniProtKB-KW"/>
</dbReference>
<dbReference type="GO" id="GO:0005694">
    <property type="term" value="C:chromosome"/>
    <property type="evidence" value="ECO:0007669"/>
    <property type="project" value="UniProtKB-SubCell"/>
</dbReference>
<evidence type="ECO:0000313" key="9">
    <source>
        <dbReference type="Proteomes" id="UP000095282"/>
    </source>
</evidence>
<proteinExistence type="predicted"/>
<dbReference type="GO" id="GO:0032259">
    <property type="term" value="P:methylation"/>
    <property type="evidence" value="ECO:0007669"/>
    <property type="project" value="UniProtKB-KW"/>
</dbReference>
<keyword evidence="4" id="KW-0489">Methyltransferase</keyword>
<dbReference type="Gene3D" id="2.170.270.10">
    <property type="entry name" value="SET domain"/>
    <property type="match status" value="1"/>
</dbReference>
<evidence type="ECO:0000256" key="3">
    <source>
        <dbReference type="ARBA" id="ARBA00022454"/>
    </source>
</evidence>
<evidence type="ECO:0000256" key="1">
    <source>
        <dbReference type="ARBA" id="ARBA00004123"/>
    </source>
</evidence>
<feature type="domain" description="SET" evidence="8">
    <location>
        <begin position="24"/>
        <end position="90"/>
    </location>
</feature>
<evidence type="ECO:0000256" key="7">
    <source>
        <dbReference type="ARBA" id="ARBA00023242"/>
    </source>
</evidence>
<keyword evidence="5" id="KW-0808">Transferase</keyword>
<keyword evidence="6" id="KW-0949">S-adenosyl-L-methionine</keyword>
<dbReference type="PANTHER" id="PTHR22884">
    <property type="entry name" value="SET DOMAIN PROTEINS"/>
    <property type="match status" value="1"/>
</dbReference>
<keyword evidence="7" id="KW-0539">Nucleus</keyword>
<dbReference type="InterPro" id="IPR046341">
    <property type="entry name" value="SET_dom_sf"/>
</dbReference>
<evidence type="ECO:0000259" key="8">
    <source>
        <dbReference type="Pfam" id="PF00856"/>
    </source>
</evidence>
<dbReference type="Proteomes" id="UP000095282">
    <property type="component" value="Unplaced"/>
</dbReference>
<organism evidence="9 10">
    <name type="scientific">Caenorhabditis tropicalis</name>
    <dbReference type="NCBI Taxonomy" id="1561998"/>
    <lineage>
        <taxon>Eukaryota</taxon>
        <taxon>Metazoa</taxon>
        <taxon>Ecdysozoa</taxon>
        <taxon>Nematoda</taxon>
        <taxon>Chromadorea</taxon>
        <taxon>Rhabditida</taxon>
        <taxon>Rhabditina</taxon>
        <taxon>Rhabditomorpha</taxon>
        <taxon>Rhabditoidea</taxon>
        <taxon>Rhabditidae</taxon>
        <taxon>Peloderinae</taxon>
        <taxon>Caenorhabditis</taxon>
    </lineage>
</organism>
<keyword evidence="9" id="KW-1185">Reference proteome</keyword>
<dbReference type="WBParaSite" id="Csp11.Scaffold629.g14013.t1">
    <property type="protein sequence ID" value="Csp11.Scaffold629.g14013.t1"/>
    <property type="gene ID" value="Csp11.Scaffold629.g14013"/>
</dbReference>
<evidence type="ECO:0000313" key="10">
    <source>
        <dbReference type="WBParaSite" id="Csp11.Scaffold629.g14013.t1"/>
    </source>
</evidence>
<evidence type="ECO:0000256" key="4">
    <source>
        <dbReference type="ARBA" id="ARBA00022603"/>
    </source>
</evidence>
<protein>
    <submittedName>
        <fullName evidence="10">SET domain-containing protein</fullName>
    </submittedName>
</protein>
<dbReference type="SUPFAM" id="SSF82199">
    <property type="entry name" value="SET domain"/>
    <property type="match status" value="1"/>
</dbReference>
<evidence type="ECO:0000256" key="2">
    <source>
        <dbReference type="ARBA" id="ARBA00004286"/>
    </source>
</evidence>
<evidence type="ECO:0000256" key="5">
    <source>
        <dbReference type="ARBA" id="ARBA00022679"/>
    </source>
</evidence>
<name>A0A1I7U1W3_9PELO</name>
<evidence type="ECO:0000256" key="6">
    <source>
        <dbReference type="ARBA" id="ARBA00022691"/>
    </source>
</evidence>
<dbReference type="InterPro" id="IPR050777">
    <property type="entry name" value="SET2_Histone-Lys_MeTrsfase"/>
</dbReference>
<dbReference type="InterPro" id="IPR001214">
    <property type="entry name" value="SET_dom"/>
</dbReference>
<reference evidence="10" key="1">
    <citation type="submission" date="2016-11" db="UniProtKB">
        <authorList>
            <consortium name="WormBaseParasite"/>
        </authorList>
    </citation>
    <scope>IDENTIFICATION</scope>
</reference>
<sequence length="106" mass="12753">MYNFSLSNLRDLFLVKTIVDSKDFQANHYLMEINANWTTDATRYGNITRYINHSCDPNSQSYTYIMYDLSEKDGRFYYDKRNIIKTMKEIKNTIITYDYCNRLVLI</sequence>
<dbReference type="STRING" id="1561998.A0A1I7U1W3"/>
<comment type="subcellular location">
    <subcellularLocation>
        <location evidence="2">Chromosome</location>
    </subcellularLocation>
    <subcellularLocation>
        <location evidence="1">Nucleus</location>
    </subcellularLocation>
</comment>
<keyword evidence="3" id="KW-0158">Chromosome</keyword>
<dbReference type="AlphaFoldDB" id="A0A1I7U1W3"/>